<dbReference type="CDD" id="cd06413">
    <property type="entry name" value="GH25_muramidase_1"/>
    <property type="match status" value="1"/>
</dbReference>
<dbReference type="SUPFAM" id="SSF51445">
    <property type="entry name" value="(Trans)glycosidases"/>
    <property type="match status" value="1"/>
</dbReference>
<dbReference type="GO" id="GO:0016998">
    <property type="term" value="P:cell wall macromolecule catabolic process"/>
    <property type="evidence" value="ECO:0007669"/>
    <property type="project" value="InterPro"/>
</dbReference>
<organism evidence="4 5">
    <name type="scientific">Rhizobium esperanzae</name>
    <dbReference type="NCBI Taxonomy" id="1967781"/>
    <lineage>
        <taxon>Bacteria</taxon>
        <taxon>Pseudomonadati</taxon>
        <taxon>Pseudomonadota</taxon>
        <taxon>Alphaproteobacteria</taxon>
        <taxon>Hyphomicrobiales</taxon>
        <taxon>Rhizobiaceae</taxon>
        <taxon>Rhizobium/Agrobacterium group</taxon>
        <taxon>Rhizobium</taxon>
    </lineage>
</organism>
<dbReference type="Gene3D" id="3.20.20.80">
    <property type="entry name" value="Glycosidases"/>
    <property type="match status" value="1"/>
</dbReference>
<reference evidence="4 5" key="1">
    <citation type="submission" date="2017-03" db="EMBL/GenBank/DDBJ databases">
        <title>Genome of strain Rhizobium sp. CNPSo 668.</title>
        <authorList>
            <person name="Ribeiro R."/>
        </authorList>
    </citation>
    <scope>NUCLEOTIDE SEQUENCE [LARGE SCALE GENOMIC DNA]</scope>
    <source>
        <strain evidence="4 5">CNPSo 668</strain>
    </source>
</reference>
<dbReference type="EMBL" id="MXPU01000013">
    <property type="protein sequence ID" value="OWO93021.1"/>
    <property type="molecule type" value="Genomic_DNA"/>
</dbReference>
<dbReference type="PANTHER" id="PTHR34135">
    <property type="entry name" value="LYSOZYME"/>
    <property type="match status" value="1"/>
</dbReference>
<dbReference type="GO" id="GO:0016052">
    <property type="term" value="P:carbohydrate catabolic process"/>
    <property type="evidence" value="ECO:0007669"/>
    <property type="project" value="TreeGrafter"/>
</dbReference>
<evidence type="ECO:0000256" key="1">
    <source>
        <dbReference type="ARBA" id="ARBA00010646"/>
    </source>
</evidence>
<protein>
    <submittedName>
        <fullName evidence="4">Glycosyl hydrolase</fullName>
    </submittedName>
</protein>
<dbReference type="PANTHER" id="PTHR34135:SF2">
    <property type="entry name" value="LYSOZYME"/>
    <property type="match status" value="1"/>
</dbReference>
<dbReference type="SMART" id="SM00641">
    <property type="entry name" value="Glyco_25"/>
    <property type="match status" value="1"/>
</dbReference>
<evidence type="ECO:0000313" key="5">
    <source>
        <dbReference type="Proteomes" id="UP000197269"/>
    </source>
</evidence>
<gene>
    <name evidence="4" type="ORF">B5E41_19570</name>
</gene>
<name>A0A246DRM0_9HYPH</name>
<dbReference type="InterPro" id="IPR018077">
    <property type="entry name" value="Glyco_hydro_fam25_subgr"/>
</dbReference>
<dbReference type="InterPro" id="IPR017853">
    <property type="entry name" value="GH"/>
</dbReference>
<dbReference type="GO" id="GO:0003796">
    <property type="term" value="F:lysozyme activity"/>
    <property type="evidence" value="ECO:0007669"/>
    <property type="project" value="InterPro"/>
</dbReference>
<comment type="caution">
    <text evidence="4">The sequence shown here is derived from an EMBL/GenBank/DDBJ whole genome shotgun (WGS) entry which is preliminary data.</text>
</comment>
<accession>A0A246DRM0</accession>
<keyword evidence="3" id="KW-0326">Glycosidase</keyword>
<comment type="similarity">
    <text evidence="1">Belongs to the glycosyl hydrolase 25 family.</text>
</comment>
<dbReference type="PROSITE" id="PS51904">
    <property type="entry name" value="GLYCOSYL_HYDROL_F25_2"/>
    <property type="match status" value="1"/>
</dbReference>
<dbReference type="Proteomes" id="UP000197269">
    <property type="component" value="Unassembled WGS sequence"/>
</dbReference>
<evidence type="ECO:0000313" key="4">
    <source>
        <dbReference type="EMBL" id="OWO93021.1"/>
    </source>
</evidence>
<dbReference type="InterPro" id="IPR002053">
    <property type="entry name" value="Glyco_hydro_25"/>
</dbReference>
<sequence>MGSVVRWAIGAAAILLVASASYFAYDFSMLRFNNPPLSRYPIQGIDVSHHQGDIDWKTVAAQPNVRFAIVKATEGGDHRDSKFAENWQRAGDAGLVRGAYHFFTFCRPGRDQAQNVLATVPKTPGTLPIAVDLEFVGNCNKVPTVEEMATEVNAFVTELKGTFPEKPIFYVTQEFFDQYLKGNKARFPEHYLWLRSVFNEPTQDACSRWSIWQFADNGTMDGIQGAVDLNALCPSETGFTHLFPAVAAN</sequence>
<proteinExistence type="inferred from homology"/>
<keyword evidence="2 4" id="KW-0378">Hydrolase</keyword>
<dbReference type="Pfam" id="PF01183">
    <property type="entry name" value="Glyco_hydro_25"/>
    <property type="match status" value="1"/>
</dbReference>
<dbReference type="AlphaFoldDB" id="A0A246DRM0"/>
<dbReference type="RefSeq" id="WP_088395732.1">
    <property type="nucleotide sequence ID" value="NZ_MXPU01000013.1"/>
</dbReference>
<evidence type="ECO:0000256" key="2">
    <source>
        <dbReference type="ARBA" id="ARBA00022801"/>
    </source>
</evidence>
<evidence type="ECO:0000256" key="3">
    <source>
        <dbReference type="ARBA" id="ARBA00023295"/>
    </source>
</evidence>
<dbReference type="GO" id="GO:0009253">
    <property type="term" value="P:peptidoglycan catabolic process"/>
    <property type="evidence" value="ECO:0007669"/>
    <property type="project" value="InterPro"/>
</dbReference>